<dbReference type="PANTHER" id="PTHR41291">
    <property type="entry name" value="DNA ALKYLATION REPAIR PROTEIN"/>
    <property type="match status" value="1"/>
</dbReference>
<dbReference type="InterPro" id="IPR016024">
    <property type="entry name" value="ARM-type_fold"/>
</dbReference>
<dbReference type="Pfam" id="PF08713">
    <property type="entry name" value="DNA_alkylation"/>
    <property type="match status" value="1"/>
</dbReference>
<accession>A0AAQ1UHG5</accession>
<dbReference type="SUPFAM" id="SSF48371">
    <property type="entry name" value="ARM repeat"/>
    <property type="match status" value="1"/>
</dbReference>
<dbReference type="Proteomes" id="UP000255283">
    <property type="component" value="Unassembled WGS sequence"/>
</dbReference>
<proteinExistence type="predicted"/>
<protein>
    <submittedName>
        <fullName evidence="1">DNA alkylation repair enzyme</fullName>
    </submittedName>
</protein>
<gene>
    <name evidence="1" type="ORF">NCTC13063_00359</name>
</gene>
<comment type="caution">
    <text evidence="1">The sequence shown here is derived from an EMBL/GenBank/DDBJ whole genome shotgun (WGS) entry which is preliminary data.</text>
</comment>
<sequence>MTEEIHEMVKTIKQSFRLMMNGVASSSMREKGVVYKLNWGVPLTNLQEMATSYGKNYELAIELWKEDIRECKIMATYIMPPEKMLPDMIDVWMEKVTTQEIAEILVLNLLQYVDSAPVLAYQWIASDDILRQITGYHLLSRLFMKKQEANERGTNEFVDHAATALQSDHVGLKHAAANCVYRFMDLGDVYEKIAQSALGALI</sequence>
<dbReference type="EMBL" id="UGTJ01000001">
    <property type="protein sequence ID" value="SUB79104.1"/>
    <property type="molecule type" value="Genomic_DNA"/>
</dbReference>
<evidence type="ECO:0000313" key="2">
    <source>
        <dbReference type="Proteomes" id="UP000255283"/>
    </source>
</evidence>
<dbReference type="AlphaFoldDB" id="A0AAQ1UHG5"/>
<reference evidence="1 2" key="1">
    <citation type="submission" date="2018-06" db="EMBL/GenBank/DDBJ databases">
        <authorList>
            <consortium name="Pathogen Informatics"/>
            <person name="Doyle S."/>
        </authorList>
    </citation>
    <scope>NUCLEOTIDE SEQUENCE [LARGE SCALE GENOMIC DNA]</scope>
    <source>
        <strain evidence="1 2">NCTC13063</strain>
    </source>
</reference>
<dbReference type="RefSeq" id="WP_115153081.1">
    <property type="nucleotide sequence ID" value="NZ_DBFWLE010000008.1"/>
</dbReference>
<evidence type="ECO:0000313" key="1">
    <source>
        <dbReference type="EMBL" id="SUB79104.1"/>
    </source>
</evidence>
<organism evidence="1 2">
    <name type="scientific">Segatella buccae</name>
    <dbReference type="NCBI Taxonomy" id="28126"/>
    <lineage>
        <taxon>Bacteria</taxon>
        <taxon>Pseudomonadati</taxon>
        <taxon>Bacteroidota</taxon>
        <taxon>Bacteroidia</taxon>
        <taxon>Bacteroidales</taxon>
        <taxon>Prevotellaceae</taxon>
        <taxon>Segatella</taxon>
    </lineage>
</organism>
<dbReference type="PANTHER" id="PTHR41291:SF1">
    <property type="entry name" value="DNA ALKYLATION REPAIR PROTEIN"/>
    <property type="match status" value="1"/>
</dbReference>
<dbReference type="InterPro" id="IPR014825">
    <property type="entry name" value="DNA_alkylation"/>
</dbReference>
<name>A0AAQ1UHG5_9BACT</name>